<dbReference type="OrthoDB" id="26681at2759"/>
<sequence>MTQKIHEMWTKGYIQSLLSAKKYFIKLQTQLLYKGSPFIQQNLMSKTYFKRGNYFDFMFRPIVLLPNNHYVNHDDAAILRGTIPAERKREPVKNTPQIENTFSNAANEINVLWESQCTKIKLTGESSGNFYVCSSELRFVSITQITTRILGKDVKDVFWCFLDQKPNSIQIFTYTNKNYLFKFFDEENHKFVSNLKKCEFPNIRFFQENSPQIEINKLHLTKDWQERKISTMEYLIWLNLLSGRSFNSTKCYPVFPFIAIKDKSNFDIENTKIYRDLSLNLGVINKECLENLKIQSEAQSMEFGQNFLHPSYISNPFSVTYFMVRQEPFTTLHIKYQDGAFDASSRIFKSIPYLFSKVDSPVGFNRELTPEFFFSDEFLRNENDFNFGQKEDGTEINDVDIPKWSETVIEFTNKMHRMLESSYSSKTINKWIDMIWGINQQGENAVKTNNTYSPLIYPNFKQDFPQETISAALNTIGQIPQQLFTSFHPQRPANTNQSDKGTLVISQLPSSVVAFRCVGATIQTIRMLGVLKTGKIVLIKTSANNIPVNVISDDRTLLIPNETKLVAFVEGVQPNFYFVSPRSNCPSYFEFKSSQITKAISKTPHLDEINCIGCARNYIVCGGKDACLSLWTSNNLFLLNTLIAHQLPIVCLAVSSFYGIVVSVSQNRIVICGIHNLAFIRMIDLDLPKDVEPEKIFITENMGYIILVAGKIIRSYTINLRVCSEKRFDLFIKAACPFTTLDFDDRVAIVTEDNTVEFLDAYSLVFIKQLCRPKETITHIEFSQDSRYLISATDANLVYFLPID</sequence>
<dbReference type="InterPro" id="IPR036322">
    <property type="entry name" value="WD40_repeat_dom_sf"/>
</dbReference>
<reference evidence="2" key="2">
    <citation type="journal article" date="2007" name="Science">
        <title>Draft genome sequence of the sexually transmitted pathogen Trichomonas vaginalis.</title>
        <authorList>
            <person name="Carlton J.M."/>
            <person name="Hirt R.P."/>
            <person name="Silva J.C."/>
            <person name="Delcher A.L."/>
            <person name="Schatz M."/>
            <person name="Zhao Q."/>
            <person name="Wortman J.R."/>
            <person name="Bidwell S.L."/>
            <person name="Alsmark U.C.M."/>
            <person name="Besteiro S."/>
            <person name="Sicheritz-Ponten T."/>
            <person name="Noel C.J."/>
            <person name="Dacks J.B."/>
            <person name="Foster P.G."/>
            <person name="Simillion C."/>
            <person name="Van de Peer Y."/>
            <person name="Miranda-Saavedra D."/>
            <person name="Barton G.J."/>
            <person name="Westrop G.D."/>
            <person name="Mueller S."/>
            <person name="Dessi D."/>
            <person name="Fiori P.L."/>
            <person name="Ren Q."/>
            <person name="Paulsen I."/>
            <person name="Zhang H."/>
            <person name="Bastida-Corcuera F.D."/>
            <person name="Simoes-Barbosa A."/>
            <person name="Brown M.T."/>
            <person name="Hayes R.D."/>
            <person name="Mukherjee M."/>
            <person name="Okumura C.Y."/>
            <person name="Schneider R."/>
            <person name="Smith A.J."/>
            <person name="Vanacova S."/>
            <person name="Villalvazo M."/>
            <person name="Haas B.J."/>
            <person name="Pertea M."/>
            <person name="Feldblyum T.V."/>
            <person name="Utterback T.R."/>
            <person name="Shu C.L."/>
            <person name="Osoegawa K."/>
            <person name="de Jong P.J."/>
            <person name="Hrdy I."/>
            <person name="Horvathova L."/>
            <person name="Zubacova Z."/>
            <person name="Dolezal P."/>
            <person name="Malik S.B."/>
            <person name="Logsdon J.M. Jr."/>
            <person name="Henze K."/>
            <person name="Gupta A."/>
            <person name="Wang C.C."/>
            <person name="Dunne R.L."/>
            <person name="Upcroft J.A."/>
            <person name="Upcroft P."/>
            <person name="White O."/>
            <person name="Salzberg S.L."/>
            <person name="Tang P."/>
            <person name="Chiu C.-H."/>
            <person name="Lee Y.-S."/>
            <person name="Embley T.M."/>
            <person name="Coombs G.H."/>
            <person name="Mottram J.C."/>
            <person name="Tachezy J."/>
            <person name="Fraser-Liggett C.M."/>
            <person name="Johnson P.J."/>
        </authorList>
    </citation>
    <scope>NUCLEOTIDE SEQUENCE [LARGE SCALE GENOMIC DNA]</scope>
    <source>
        <strain evidence="2">G3</strain>
    </source>
</reference>
<evidence type="ECO:0000313" key="3">
    <source>
        <dbReference type="Proteomes" id="UP000001542"/>
    </source>
</evidence>
<dbReference type="Proteomes" id="UP000001542">
    <property type="component" value="Unassembled WGS sequence"/>
</dbReference>
<dbReference type="Gene3D" id="2.130.10.10">
    <property type="entry name" value="YVTN repeat-like/Quinoprotein amine dehydrogenase"/>
    <property type="match status" value="1"/>
</dbReference>
<gene>
    <name evidence="2" type="ORF">TVAG_242490</name>
</gene>
<reference evidence="2" key="1">
    <citation type="submission" date="2006-10" db="EMBL/GenBank/DDBJ databases">
        <authorList>
            <person name="Amadeo P."/>
            <person name="Zhao Q."/>
            <person name="Wortman J."/>
            <person name="Fraser-Liggett C."/>
            <person name="Carlton J."/>
        </authorList>
    </citation>
    <scope>NUCLEOTIDE SEQUENCE</scope>
    <source>
        <strain evidence="2">G3</strain>
    </source>
</reference>
<name>A2G275_TRIV3</name>
<dbReference type="VEuPathDB" id="TrichDB:TVAGG3_0434020"/>
<dbReference type="SUPFAM" id="SSF50978">
    <property type="entry name" value="WD40 repeat-like"/>
    <property type="match status" value="1"/>
</dbReference>
<dbReference type="InterPro" id="IPR000409">
    <property type="entry name" value="BEACH_dom"/>
</dbReference>
<dbReference type="AlphaFoldDB" id="A2G275"/>
<dbReference type="OMA" id="NRIVICG"/>
<protein>
    <submittedName>
        <fullName evidence="2">Beige/BEACH domain containing protein</fullName>
    </submittedName>
</protein>
<evidence type="ECO:0000313" key="2">
    <source>
        <dbReference type="EMBL" id="EAX88740.1"/>
    </source>
</evidence>
<dbReference type="InterPro" id="IPR036372">
    <property type="entry name" value="BEACH_dom_sf"/>
</dbReference>
<dbReference type="SMR" id="A2G275"/>
<dbReference type="InterPro" id="IPR001680">
    <property type="entry name" value="WD40_rpt"/>
</dbReference>
<dbReference type="PANTHER" id="PTHR13743">
    <property type="entry name" value="BEIGE/BEACH-RELATED"/>
    <property type="match status" value="1"/>
</dbReference>
<dbReference type="SUPFAM" id="SSF81837">
    <property type="entry name" value="BEACH domain"/>
    <property type="match status" value="1"/>
</dbReference>
<dbReference type="SMART" id="SM01026">
    <property type="entry name" value="Beach"/>
    <property type="match status" value="1"/>
</dbReference>
<dbReference type="Gene3D" id="1.10.1540.10">
    <property type="entry name" value="BEACH domain"/>
    <property type="match status" value="1"/>
</dbReference>
<dbReference type="InParanoid" id="A2G275"/>
<keyword evidence="3" id="KW-1185">Reference proteome</keyword>
<dbReference type="VEuPathDB" id="TrichDB:TVAG_242490"/>
<dbReference type="InterPro" id="IPR015943">
    <property type="entry name" value="WD40/YVTN_repeat-like_dom_sf"/>
</dbReference>
<proteinExistence type="predicted"/>
<dbReference type="InterPro" id="IPR050865">
    <property type="entry name" value="BEACH_Domain"/>
</dbReference>
<feature type="domain" description="BEACH" evidence="1">
    <location>
        <begin position="209"/>
        <end position="491"/>
    </location>
</feature>
<organism evidence="2 3">
    <name type="scientific">Trichomonas vaginalis (strain ATCC PRA-98 / G3)</name>
    <dbReference type="NCBI Taxonomy" id="412133"/>
    <lineage>
        <taxon>Eukaryota</taxon>
        <taxon>Metamonada</taxon>
        <taxon>Parabasalia</taxon>
        <taxon>Trichomonadida</taxon>
        <taxon>Trichomonadidae</taxon>
        <taxon>Trichomonas</taxon>
    </lineage>
</organism>
<dbReference type="eggNOG" id="KOG1786">
    <property type="taxonomic scope" value="Eukaryota"/>
</dbReference>
<dbReference type="PROSITE" id="PS50197">
    <property type="entry name" value="BEACH"/>
    <property type="match status" value="1"/>
</dbReference>
<dbReference type="KEGG" id="tva:4746404"/>
<dbReference type="RefSeq" id="XP_001301670.1">
    <property type="nucleotide sequence ID" value="XM_001301669.1"/>
</dbReference>
<accession>A2G275</accession>
<dbReference type="CDD" id="cd06071">
    <property type="entry name" value="Beach"/>
    <property type="match status" value="1"/>
</dbReference>
<dbReference type="SMART" id="SM00320">
    <property type="entry name" value="WD40"/>
    <property type="match status" value="3"/>
</dbReference>
<dbReference type="PANTHER" id="PTHR13743:SF161">
    <property type="entry name" value="BEIGE_BEACH DOMAIN CONTAINING PROTEIN"/>
    <property type="match status" value="1"/>
</dbReference>
<evidence type="ECO:0000259" key="1">
    <source>
        <dbReference type="PROSITE" id="PS50197"/>
    </source>
</evidence>
<dbReference type="SUPFAM" id="SSF50729">
    <property type="entry name" value="PH domain-like"/>
    <property type="match status" value="1"/>
</dbReference>
<dbReference type="Pfam" id="PF02138">
    <property type="entry name" value="Beach"/>
    <property type="match status" value="1"/>
</dbReference>
<dbReference type="EMBL" id="DS114271">
    <property type="protein sequence ID" value="EAX88740.1"/>
    <property type="molecule type" value="Genomic_DNA"/>
</dbReference>